<reference evidence="2 3" key="1">
    <citation type="submission" date="2019-03" db="EMBL/GenBank/DDBJ databases">
        <title>The genome sequence of a newly discovered highly antifungal drug resistant Aspergillus species, Aspergillus tanneri NIH 1004.</title>
        <authorList>
            <person name="Mounaud S."/>
            <person name="Singh I."/>
            <person name="Joardar V."/>
            <person name="Pakala S."/>
            <person name="Pakala S."/>
            <person name="Venepally P."/>
            <person name="Hoover J."/>
            <person name="Nierman W."/>
            <person name="Chung J."/>
            <person name="Losada L."/>
        </authorList>
    </citation>
    <scope>NUCLEOTIDE SEQUENCE [LARGE SCALE GENOMIC DNA]</scope>
    <source>
        <strain evidence="2 3">NIH1004</strain>
    </source>
</reference>
<protein>
    <submittedName>
        <fullName evidence="2">Uncharacterized protein</fullName>
    </submittedName>
</protein>
<comment type="caution">
    <text evidence="2">The sequence shown here is derived from an EMBL/GenBank/DDBJ whole genome shotgun (WGS) entry which is preliminary data.</text>
</comment>
<feature type="region of interest" description="Disordered" evidence="1">
    <location>
        <begin position="1"/>
        <end position="22"/>
    </location>
</feature>
<organism evidence="2 3">
    <name type="scientific">Aspergillus tanneri</name>
    <dbReference type="NCBI Taxonomy" id="1220188"/>
    <lineage>
        <taxon>Eukaryota</taxon>
        <taxon>Fungi</taxon>
        <taxon>Dikarya</taxon>
        <taxon>Ascomycota</taxon>
        <taxon>Pezizomycotina</taxon>
        <taxon>Eurotiomycetes</taxon>
        <taxon>Eurotiomycetidae</taxon>
        <taxon>Eurotiales</taxon>
        <taxon>Aspergillaceae</taxon>
        <taxon>Aspergillus</taxon>
        <taxon>Aspergillus subgen. Circumdati</taxon>
    </lineage>
</organism>
<dbReference type="VEuPathDB" id="FungiDB:EYZ11_011358"/>
<dbReference type="EMBL" id="SOSA01000694">
    <property type="protein sequence ID" value="THC89187.1"/>
    <property type="molecule type" value="Genomic_DNA"/>
</dbReference>
<dbReference type="Proteomes" id="UP000308092">
    <property type="component" value="Unassembled WGS sequence"/>
</dbReference>
<gene>
    <name evidence="2" type="ORF">EYZ11_011358</name>
</gene>
<evidence type="ECO:0000313" key="3">
    <source>
        <dbReference type="Proteomes" id="UP000308092"/>
    </source>
</evidence>
<keyword evidence="3" id="KW-1185">Reference proteome</keyword>
<evidence type="ECO:0000256" key="1">
    <source>
        <dbReference type="SAM" id="MobiDB-lite"/>
    </source>
</evidence>
<dbReference type="AlphaFoldDB" id="A0A4S3J549"/>
<proteinExistence type="predicted"/>
<evidence type="ECO:0000313" key="2">
    <source>
        <dbReference type="EMBL" id="THC89187.1"/>
    </source>
</evidence>
<name>A0A4S3J549_9EURO</name>
<accession>A0A4S3J549</accession>
<sequence length="49" mass="5303">MNENCIVPPQLSRDIYGSGRNDDFRATRDVLPLDRSVFDGHASGQPAGG</sequence>